<accession>A0A401ZKT4</accession>
<dbReference type="OrthoDB" id="9782842at2"/>
<evidence type="ECO:0000313" key="3">
    <source>
        <dbReference type="EMBL" id="GCE07432.1"/>
    </source>
</evidence>
<dbReference type="Gene3D" id="1.10.10.1320">
    <property type="entry name" value="Anti-sigma factor, zinc-finger domain"/>
    <property type="match status" value="1"/>
</dbReference>
<evidence type="ECO:0000259" key="2">
    <source>
        <dbReference type="Pfam" id="PF13490"/>
    </source>
</evidence>
<protein>
    <submittedName>
        <fullName evidence="3">Membrane protein</fullName>
    </submittedName>
</protein>
<dbReference type="Proteomes" id="UP000287224">
    <property type="component" value="Unassembled WGS sequence"/>
</dbReference>
<organism evidence="3 4">
    <name type="scientific">Dictyobacter aurantiacus</name>
    <dbReference type="NCBI Taxonomy" id="1936993"/>
    <lineage>
        <taxon>Bacteria</taxon>
        <taxon>Bacillati</taxon>
        <taxon>Chloroflexota</taxon>
        <taxon>Ktedonobacteria</taxon>
        <taxon>Ktedonobacterales</taxon>
        <taxon>Dictyobacteraceae</taxon>
        <taxon>Dictyobacter</taxon>
    </lineage>
</organism>
<keyword evidence="1" id="KW-0472">Membrane</keyword>
<comment type="caution">
    <text evidence="3">The sequence shown here is derived from an EMBL/GenBank/DDBJ whole genome shotgun (WGS) entry which is preliminary data.</text>
</comment>
<evidence type="ECO:0000313" key="4">
    <source>
        <dbReference type="Proteomes" id="UP000287224"/>
    </source>
</evidence>
<dbReference type="RefSeq" id="WP_126598688.1">
    <property type="nucleotide sequence ID" value="NZ_BIFQ01000001.1"/>
</dbReference>
<gene>
    <name evidence="3" type="ORF">KDAU_47610</name>
</gene>
<dbReference type="AlphaFoldDB" id="A0A401ZKT4"/>
<feature type="domain" description="Putative zinc-finger" evidence="2">
    <location>
        <begin position="3"/>
        <end position="37"/>
    </location>
</feature>
<keyword evidence="4" id="KW-1185">Reference proteome</keyword>
<evidence type="ECO:0000256" key="1">
    <source>
        <dbReference type="SAM" id="Phobius"/>
    </source>
</evidence>
<keyword evidence="1" id="KW-1133">Transmembrane helix</keyword>
<dbReference type="EMBL" id="BIFQ01000001">
    <property type="protein sequence ID" value="GCE07432.1"/>
    <property type="molecule type" value="Genomic_DNA"/>
</dbReference>
<proteinExistence type="predicted"/>
<sequence>MNCTEAQRFLHAYLDNELDIAYSVEIERHLATCAACRESYDGYQALRAAIKGGPLYFTAPPQLRQRVSSSLHLRDRATFITRATLWRGLSVAAACLIVAALAVLLTGLWRGGPTTPPGGGGSALSQQVFDNHMRSLTANHLVDIRSSDPNTIKSWFQGKLNYTPYIYDISSDGYTLVGGRLDYLDRKNVAAIVYQYQGHIINFFLWPTTQGSAPIKMNTIQSTHLANWREEGMNCWVSSNASPDAIQKFVRLQQSWE</sequence>
<dbReference type="InterPro" id="IPR041916">
    <property type="entry name" value="Anti_sigma_zinc_sf"/>
</dbReference>
<keyword evidence="1" id="KW-0812">Transmembrane</keyword>
<dbReference type="InterPro" id="IPR027383">
    <property type="entry name" value="Znf_put"/>
</dbReference>
<reference evidence="4" key="1">
    <citation type="submission" date="2018-12" db="EMBL/GenBank/DDBJ databases">
        <title>Tengunoibacter tsumagoiensis gen. nov., sp. nov., Dictyobacter kobayashii sp. nov., D. alpinus sp. nov., and D. joshuensis sp. nov. and description of Dictyobacteraceae fam. nov. within the order Ktedonobacterales isolated from Tengu-no-mugimeshi.</title>
        <authorList>
            <person name="Wang C.M."/>
            <person name="Zheng Y."/>
            <person name="Sakai Y."/>
            <person name="Toyoda A."/>
            <person name="Minakuchi Y."/>
            <person name="Abe K."/>
            <person name="Yokota A."/>
            <person name="Yabe S."/>
        </authorList>
    </citation>
    <scope>NUCLEOTIDE SEQUENCE [LARGE SCALE GENOMIC DNA]</scope>
    <source>
        <strain evidence="4">S-27</strain>
    </source>
</reference>
<name>A0A401ZKT4_9CHLR</name>
<feature type="transmembrane region" description="Helical" evidence="1">
    <location>
        <begin position="84"/>
        <end position="109"/>
    </location>
</feature>
<dbReference type="Pfam" id="PF13490">
    <property type="entry name" value="zf-HC2"/>
    <property type="match status" value="1"/>
</dbReference>